<dbReference type="InterPro" id="IPR002401">
    <property type="entry name" value="Cyt_P450_E_grp-I"/>
</dbReference>
<evidence type="ECO:0000256" key="6">
    <source>
        <dbReference type="PIRSR" id="PIRSR602401-1"/>
    </source>
</evidence>
<feature type="binding site" description="axial binding residue" evidence="6">
    <location>
        <position position="320"/>
    </location>
    <ligand>
        <name>heme</name>
        <dbReference type="ChEBI" id="CHEBI:30413"/>
    </ligand>
    <ligandPart>
        <name>Fe</name>
        <dbReference type="ChEBI" id="CHEBI:18248"/>
    </ligandPart>
</feature>
<dbReference type="Gene3D" id="1.10.630.10">
    <property type="entry name" value="Cytochrome P450"/>
    <property type="match status" value="1"/>
</dbReference>
<reference evidence="8" key="1">
    <citation type="journal article" date="2020" name="Stud. Mycol.">
        <title>101 Dothideomycetes genomes: a test case for predicting lifestyles and emergence of pathogens.</title>
        <authorList>
            <person name="Haridas S."/>
            <person name="Albert R."/>
            <person name="Binder M."/>
            <person name="Bloem J."/>
            <person name="Labutti K."/>
            <person name="Salamov A."/>
            <person name="Andreopoulos B."/>
            <person name="Baker S."/>
            <person name="Barry K."/>
            <person name="Bills G."/>
            <person name="Bluhm B."/>
            <person name="Cannon C."/>
            <person name="Castanera R."/>
            <person name="Culley D."/>
            <person name="Daum C."/>
            <person name="Ezra D."/>
            <person name="Gonzalez J."/>
            <person name="Henrissat B."/>
            <person name="Kuo A."/>
            <person name="Liang C."/>
            <person name="Lipzen A."/>
            <person name="Lutzoni F."/>
            <person name="Magnuson J."/>
            <person name="Mondo S."/>
            <person name="Nolan M."/>
            <person name="Ohm R."/>
            <person name="Pangilinan J."/>
            <person name="Park H.-J."/>
            <person name="Ramirez L."/>
            <person name="Alfaro M."/>
            <person name="Sun H."/>
            <person name="Tritt A."/>
            <person name="Yoshinaga Y."/>
            <person name="Zwiers L.-H."/>
            <person name="Turgeon B."/>
            <person name="Goodwin S."/>
            <person name="Spatafora J."/>
            <person name="Crous P."/>
            <person name="Grigoriev I."/>
        </authorList>
    </citation>
    <scope>NUCLEOTIDE SEQUENCE</scope>
    <source>
        <strain evidence="8">ATCC 36951</strain>
    </source>
</reference>
<dbReference type="InterPro" id="IPR001128">
    <property type="entry name" value="Cyt_P450"/>
</dbReference>
<dbReference type="Pfam" id="PF00067">
    <property type="entry name" value="p450"/>
    <property type="match status" value="2"/>
</dbReference>
<dbReference type="GO" id="GO:0016705">
    <property type="term" value="F:oxidoreductase activity, acting on paired donors, with incorporation or reduction of molecular oxygen"/>
    <property type="evidence" value="ECO:0007669"/>
    <property type="project" value="InterPro"/>
</dbReference>
<dbReference type="PRINTS" id="PR00385">
    <property type="entry name" value="P450"/>
</dbReference>
<dbReference type="GO" id="GO:0020037">
    <property type="term" value="F:heme binding"/>
    <property type="evidence" value="ECO:0007669"/>
    <property type="project" value="InterPro"/>
</dbReference>
<dbReference type="GO" id="GO:0005506">
    <property type="term" value="F:iron ion binding"/>
    <property type="evidence" value="ECO:0007669"/>
    <property type="project" value="InterPro"/>
</dbReference>
<evidence type="ECO:0008006" key="10">
    <source>
        <dbReference type="Google" id="ProtNLM"/>
    </source>
</evidence>
<proteinExistence type="inferred from homology"/>
<protein>
    <recommendedName>
        <fullName evidence="10">Cytochrome P450</fullName>
    </recommendedName>
</protein>
<evidence type="ECO:0000256" key="3">
    <source>
        <dbReference type="ARBA" id="ARBA00022723"/>
    </source>
</evidence>
<keyword evidence="3 6" id="KW-0479">Metal-binding</keyword>
<dbReference type="PRINTS" id="PR00463">
    <property type="entry name" value="EP450I"/>
</dbReference>
<evidence type="ECO:0000256" key="4">
    <source>
        <dbReference type="ARBA" id="ARBA00023002"/>
    </source>
</evidence>
<dbReference type="CDD" id="cd11041">
    <property type="entry name" value="CYP503A1-like"/>
    <property type="match status" value="1"/>
</dbReference>
<evidence type="ECO:0000256" key="2">
    <source>
        <dbReference type="ARBA" id="ARBA00010617"/>
    </source>
</evidence>
<evidence type="ECO:0000256" key="7">
    <source>
        <dbReference type="RuleBase" id="RU000461"/>
    </source>
</evidence>
<dbReference type="AlphaFoldDB" id="A0A6A6CPV6"/>
<dbReference type="RefSeq" id="XP_033670063.1">
    <property type="nucleotide sequence ID" value="XM_033812086.1"/>
</dbReference>
<dbReference type="EMBL" id="ML993588">
    <property type="protein sequence ID" value="KAF2169174.1"/>
    <property type="molecule type" value="Genomic_DNA"/>
</dbReference>
<keyword evidence="5 6" id="KW-0408">Iron</keyword>
<dbReference type="PANTHER" id="PTHR46206">
    <property type="entry name" value="CYTOCHROME P450"/>
    <property type="match status" value="1"/>
</dbReference>
<evidence type="ECO:0000256" key="5">
    <source>
        <dbReference type="ARBA" id="ARBA00023004"/>
    </source>
</evidence>
<dbReference type="Proteomes" id="UP000799537">
    <property type="component" value="Unassembled WGS sequence"/>
</dbReference>
<keyword evidence="6 7" id="KW-0349">Heme</keyword>
<sequence>MTAELGDAMADHTDQCLFKEIAECKVLVGEELSKNELWISTTIEYAIQLVTTATIFKIIPPCTLPLVYRLVPAYRRLQRSRRTASSLIKPIIQSRRAVMDDSGINRGGDNLLQWMLNERVKKRMYDKDFQMMADLQLELAFASTHTTTMTLTNIMFDLIAWPKYIDILREEVEEVLQNNGGSFRGNFTKTLLKMDSFMKESQRRNPVGYGEFLLDDCHTRLCADAFTVSMARDLCQDTILSDGTFLPKGTFVVANSYHITHDQEILESDTDPNTFDGLRYYKMRNKLVDRGLTEKEAAGKYQFVSASDSSLAFGGGRRACPGRYFAGAEIKILLAKLLLQFDFRMPDGATEQYQGDSFEQAVYQPVDRRDSVVNANFMA</sequence>
<evidence type="ECO:0000256" key="1">
    <source>
        <dbReference type="ARBA" id="ARBA00001971"/>
    </source>
</evidence>
<comment type="similarity">
    <text evidence="2 7">Belongs to the cytochrome P450 family.</text>
</comment>
<keyword evidence="4 7" id="KW-0560">Oxidoreductase</keyword>
<keyword evidence="7" id="KW-0503">Monooxygenase</keyword>
<organism evidence="8 9">
    <name type="scientific">Zasmidium cellare ATCC 36951</name>
    <dbReference type="NCBI Taxonomy" id="1080233"/>
    <lineage>
        <taxon>Eukaryota</taxon>
        <taxon>Fungi</taxon>
        <taxon>Dikarya</taxon>
        <taxon>Ascomycota</taxon>
        <taxon>Pezizomycotina</taxon>
        <taxon>Dothideomycetes</taxon>
        <taxon>Dothideomycetidae</taxon>
        <taxon>Mycosphaerellales</taxon>
        <taxon>Mycosphaerellaceae</taxon>
        <taxon>Zasmidium</taxon>
    </lineage>
</organism>
<evidence type="ECO:0000313" key="9">
    <source>
        <dbReference type="Proteomes" id="UP000799537"/>
    </source>
</evidence>
<dbReference type="SUPFAM" id="SSF48264">
    <property type="entry name" value="Cytochrome P450"/>
    <property type="match status" value="1"/>
</dbReference>
<dbReference type="OrthoDB" id="1844152at2759"/>
<dbReference type="InterPro" id="IPR036396">
    <property type="entry name" value="Cyt_P450_sf"/>
</dbReference>
<dbReference type="GO" id="GO:0004497">
    <property type="term" value="F:monooxygenase activity"/>
    <property type="evidence" value="ECO:0007669"/>
    <property type="project" value="UniProtKB-KW"/>
</dbReference>
<dbReference type="GeneID" id="54565358"/>
<evidence type="ECO:0000313" key="8">
    <source>
        <dbReference type="EMBL" id="KAF2169174.1"/>
    </source>
</evidence>
<keyword evidence="9" id="KW-1185">Reference proteome</keyword>
<dbReference type="InterPro" id="IPR017972">
    <property type="entry name" value="Cyt_P450_CS"/>
</dbReference>
<gene>
    <name evidence="8" type="ORF">M409DRAFT_52455</name>
</gene>
<dbReference type="PROSITE" id="PS00086">
    <property type="entry name" value="CYTOCHROME_P450"/>
    <property type="match status" value="1"/>
</dbReference>
<accession>A0A6A6CPV6</accession>
<comment type="cofactor">
    <cofactor evidence="1 6">
        <name>heme</name>
        <dbReference type="ChEBI" id="CHEBI:30413"/>
    </cofactor>
</comment>
<name>A0A6A6CPV6_ZASCE</name>